<dbReference type="PROSITE" id="PS50885">
    <property type="entry name" value="HAMP"/>
    <property type="match status" value="1"/>
</dbReference>
<keyword evidence="3" id="KW-0597">Phosphoprotein</keyword>
<dbReference type="InterPro" id="IPR003660">
    <property type="entry name" value="HAMP_dom"/>
</dbReference>
<evidence type="ECO:0000256" key="8">
    <source>
        <dbReference type="ARBA" id="ARBA00023136"/>
    </source>
</evidence>
<reference evidence="12" key="1">
    <citation type="journal article" date="2019" name="Int. J. Syst. Evol. Microbiol.">
        <title>The Global Catalogue of Microorganisms (GCM) 10K type strain sequencing project: providing services to taxonomists for standard genome sequencing and annotation.</title>
        <authorList>
            <consortium name="The Broad Institute Genomics Platform"/>
            <consortium name="The Broad Institute Genome Sequencing Center for Infectious Disease"/>
            <person name="Wu L."/>
            <person name="Ma J."/>
        </authorList>
    </citation>
    <scope>NUCLEOTIDE SEQUENCE [LARGE SCALE GENOMIC DNA]</scope>
    <source>
        <strain evidence="12">CCM 8725</strain>
    </source>
</reference>
<dbReference type="RefSeq" id="WP_379256572.1">
    <property type="nucleotide sequence ID" value="NZ_JBHSVQ010000001.1"/>
</dbReference>
<evidence type="ECO:0000256" key="2">
    <source>
        <dbReference type="ARBA" id="ARBA00022475"/>
    </source>
</evidence>
<dbReference type="PANTHER" id="PTHR34220">
    <property type="entry name" value="SENSOR HISTIDINE KINASE YPDA"/>
    <property type="match status" value="1"/>
</dbReference>
<dbReference type="Pfam" id="PF00672">
    <property type="entry name" value="HAMP"/>
    <property type="match status" value="1"/>
</dbReference>
<keyword evidence="8 9" id="KW-0472">Membrane</keyword>
<dbReference type="Gene3D" id="3.30.565.10">
    <property type="entry name" value="Histidine kinase-like ATPase, C-terminal domain"/>
    <property type="match status" value="1"/>
</dbReference>
<evidence type="ECO:0000256" key="6">
    <source>
        <dbReference type="ARBA" id="ARBA00022777"/>
    </source>
</evidence>
<dbReference type="Proteomes" id="UP001597448">
    <property type="component" value="Unassembled WGS sequence"/>
</dbReference>
<evidence type="ECO:0000313" key="12">
    <source>
        <dbReference type="Proteomes" id="UP001597448"/>
    </source>
</evidence>
<comment type="subcellular location">
    <subcellularLocation>
        <location evidence="1">Cell membrane</location>
        <topology evidence="1">Multi-pass membrane protein</topology>
    </subcellularLocation>
</comment>
<dbReference type="InterPro" id="IPR036890">
    <property type="entry name" value="HATPase_C_sf"/>
</dbReference>
<comment type="caution">
    <text evidence="11">The sequence shown here is derived from an EMBL/GenBank/DDBJ whole genome shotgun (WGS) entry which is preliminary data.</text>
</comment>
<dbReference type="InterPro" id="IPR050640">
    <property type="entry name" value="Bact_2-comp_sensor_kinase"/>
</dbReference>
<organism evidence="11 12">
    <name type="scientific">Paenibacillus rhizoplanae</name>
    <dbReference type="NCBI Taxonomy" id="1917181"/>
    <lineage>
        <taxon>Bacteria</taxon>
        <taxon>Bacillati</taxon>
        <taxon>Bacillota</taxon>
        <taxon>Bacilli</taxon>
        <taxon>Bacillales</taxon>
        <taxon>Paenibacillaceae</taxon>
        <taxon>Paenibacillus</taxon>
    </lineage>
</organism>
<keyword evidence="5 9" id="KW-0812">Transmembrane</keyword>
<keyword evidence="6 11" id="KW-0418">Kinase</keyword>
<accession>A0ABW5FMP9</accession>
<proteinExistence type="predicted"/>
<dbReference type="InterPro" id="IPR010559">
    <property type="entry name" value="Sig_transdc_His_kin_internal"/>
</dbReference>
<evidence type="ECO:0000256" key="1">
    <source>
        <dbReference type="ARBA" id="ARBA00004651"/>
    </source>
</evidence>
<dbReference type="Gene3D" id="6.10.340.10">
    <property type="match status" value="1"/>
</dbReference>
<keyword evidence="7 9" id="KW-1133">Transmembrane helix</keyword>
<evidence type="ECO:0000256" key="7">
    <source>
        <dbReference type="ARBA" id="ARBA00022989"/>
    </source>
</evidence>
<feature type="transmembrane region" description="Helical" evidence="9">
    <location>
        <begin position="310"/>
        <end position="336"/>
    </location>
</feature>
<protein>
    <submittedName>
        <fullName evidence="11">Sensor histidine kinase</fullName>
        <ecNumber evidence="11">2.7.13.3</ecNumber>
    </submittedName>
</protein>
<dbReference type="EMBL" id="JBHUKY010000078">
    <property type="protein sequence ID" value="MFD2414006.1"/>
    <property type="molecule type" value="Genomic_DNA"/>
</dbReference>
<dbReference type="SMART" id="SM00304">
    <property type="entry name" value="HAMP"/>
    <property type="match status" value="1"/>
</dbReference>
<dbReference type="Pfam" id="PF02743">
    <property type="entry name" value="dCache_1"/>
    <property type="match status" value="1"/>
</dbReference>
<dbReference type="PANTHER" id="PTHR34220:SF7">
    <property type="entry name" value="SENSOR HISTIDINE KINASE YPDA"/>
    <property type="match status" value="1"/>
</dbReference>
<sequence>MMKRFMPYPSLLKRLRAHLPFLFSGSMPLRRKILLSNLLIVLLALVIFMVSIQRIVFNQTLERTTASSQQEVRLVKQSMETVFQSVQNFTKFVLINQDTQKLLSRDTGAGNDAAALKSIYNTLAAMLVTEPNIDSVIIESLSGDLYYTSNLTGVTRESLGIYPKAEIDAARGGAVWADSLTPTFLSGMKHKNMISVGRVIKSMEKGTPLGYIYVNIDERTLARLYHNEQNPESATLVINRYGRIISANETTRVNQPVPEESLTNWVKSVSQGTRTQRIAGDRYLVSMQSLAPYDWKVVQLVTISELTYGYWKIALLLAGFGLISILSAVLLSILFARRLTRPLSQLSEVIVEVGSGNLERRAAADSEDEVGRLGATFNEMVERIQGLMVQVETEEKTKRMLELRLLYSQIKPHFLYNTLDTIRAMAVMSGAKDISKMLKALGEFYRISLSNGQELITVAQEQKHLESYLYIQQIRFPKLNYRISFGPGLEACLVPTMLLQPLVENAIHHGIRGMADGGWCEITCEAESTDGQSLLCFTVRDNGKGMSEEQQRLIWSGHDNAERYSFGLRNIQDRIRLRFGGAYGILLTSEPGQGVEVKLRLPLLKQTNEQEEGTVRL</sequence>
<evidence type="ECO:0000256" key="9">
    <source>
        <dbReference type="SAM" id="Phobius"/>
    </source>
</evidence>
<feature type="domain" description="HAMP" evidence="10">
    <location>
        <begin position="337"/>
        <end position="389"/>
    </location>
</feature>
<evidence type="ECO:0000256" key="4">
    <source>
        <dbReference type="ARBA" id="ARBA00022679"/>
    </source>
</evidence>
<dbReference type="SUPFAM" id="SSF158472">
    <property type="entry name" value="HAMP domain-like"/>
    <property type="match status" value="1"/>
</dbReference>
<keyword evidence="12" id="KW-1185">Reference proteome</keyword>
<evidence type="ECO:0000259" key="10">
    <source>
        <dbReference type="PROSITE" id="PS50885"/>
    </source>
</evidence>
<dbReference type="InterPro" id="IPR003594">
    <property type="entry name" value="HATPase_dom"/>
</dbReference>
<dbReference type="GO" id="GO:0004673">
    <property type="term" value="F:protein histidine kinase activity"/>
    <property type="evidence" value="ECO:0007669"/>
    <property type="project" value="UniProtKB-EC"/>
</dbReference>
<keyword evidence="4 11" id="KW-0808">Transferase</keyword>
<evidence type="ECO:0000256" key="5">
    <source>
        <dbReference type="ARBA" id="ARBA00022692"/>
    </source>
</evidence>
<dbReference type="Pfam" id="PF06580">
    <property type="entry name" value="His_kinase"/>
    <property type="match status" value="1"/>
</dbReference>
<gene>
    <name evidence="11" type="ORF">ACFSX3_29470</name>
</gene>
<name>A0ABW5FMP9_9BACL</name>
<dbReference type="Gene3D" id="3.30.450.20">
    <property type="entry name" value="PAS domain"/>
    <property type="match status" value="2"/>
</dbReference>
<dbReference type="SUPFAM" id="SSF55874">
    <property type="entry name" value="ATPase domain of HSP90 chaperone/DNA topoisomerase II/histidine kinase"/>
    <property type="match status" value="1"/>
</dbReference>
<dbReference type="Pfam" id="PF02518">
    <property type="entry name" value="HATPase_c"/>
    <property type="match status" value="1"/>
</dbReference>
<evidence type="ECO:0000256" key="3">
    <source>
        <dbReference type="ARBA" id="ARBA00022553"/>
    </source>
</evidence>
<dbReference type="EC" id="2.7.13.3" evidence="11"/>
<dbReference type="InterPro" id="IPR033479">
    <property type="entry name" value="dCache_1"/>
</dbReference>
<keyword evidence="2" id="KW-1003">Cell membrane</keyword>
<dbReference type="CDD" id="cd06225">
    <property type="entry name" value="HAMP"/>
    <property type="match status" value="1"/>
</dbReference>
<evidence type="ECO:0000313" key="11">
    <source>
        <dbReference type="EMBL" id="MFD2414006.1"/>
    </source>
</evidence>